<sequence length="234" mass="26315">MNCQEVPPTGSGIQVQFPPSIYKAPHVSNVIFRLQPMAKSLSHWRKKNFIYNRLRLSVSHSKKDPVLQAKMRFSLHTVICCCVFTTVVPLIRGDPGEPHGTQKKRFIEWLQSHMNRDPHTQLNAAKVQTSRGPLQNEDGETSLQSASLGENIRSKRSSGCRLATCVIHDVADGVRYNKMPPRPCAPKDKISPKGYGRRRRTADIPQLTLQTEEPRTSTEATQQDSSQQTPCFNA</sequence>
<comment type="subcellular location">
    <subcellularLocation>
        <location evidence="1">Secreted</location>
    </subcellularLocation>
</comment>
<dbReference type="Proteomes" id="UP001469553">
    <property type="component" value="Unassembled WGS sequence"/>
</dbReference>
<proteinExistence type="inferred from homology"/>
<dbReference type="PANTHER" id="PTHR23414:SF3">
    <property type="entry name" value="PRO-ADRENOMEDULLIN"/>
    <property type="match status" value="1"/>
</dbReference>
<keyword evidence="13" id="KW-1185">Reference proteome</keyword>
<evidence type="ECO:0000256" key="8">
    <source>
        <dbReference type="ARBA" id="ARBA00023157"/>
    </source>
</evidence>
<dbReference type="Pfam" id="PF00214">
    <property type="entry name" value="Calc_CGRP_IAPP"/>
    <property type="match status" value="1"/>
</dbReference>
<feature type="region of interest" description="Disordered" evidence="11">
    <location>
        <begin position="176"/>
        <end position="234"/>
    </location>
</feature>
<evidence type="ECO:0000256" key="9">
    <source>
        <dbReference type="ARBA" id="ARBA00023472"/>
    </source>
</evidence>
<keyword evidence="4" id="KW-0165">Cleavage on pair of basic residues</keyword>
<evidence type="ECO:0000256" key="3">
    <source>
        <dbReference type="ARBA" id="ARBA00022525"/>
    </source>
</evidence>
<feature type="compositionally biased region" description="Polar residues" evidence="11">
    <location>
        <begin position="207"/>
        <end position="234"/>
    </location>
</feature>
<dbReference type="InterPro" id="IPR051665">
    <property type="entry name" value="Adrenomedullin-reg_peptide"/>
</dbReference>
<evidence type="ECO:0000256" key="2">
    <source>
        <dbReference type="ARBA" id="ARBA00010575"/>
    </source>
</evidence>
<comment type="caution">
    <text evidence="12">The sequence shown here is derived from an EMBL/GenBank/DDBJ whole genome shotgun (WGS) entry which is preliminary data.</text>
</comment>
<dbReference type="PANTHER" id="PTHR23414">
    <property type="entry name" value="ADRENOMEDULLIN, ADM"/>
    <property type="match status" value="1"/>
</dbReference>
<evidence type="ECO:0000256" key="4">
    <source>
        <dbReference type="ARBA" id="ARBA00022685"/>
    </source>
</evidence>
<keyword evidence="8" id="KW-1015">Disulfide bond</keyword>
<evidence type="ECO:0000256" key="7">
    <source>
        <dbReference type="ARBA" id="ARBA00022815"/>
    </source>
</evidence>
<evidence type="ECO:0000313" key="13">
    <source>
        <dbReference type="Proteomes" id="UP001469553"/>
    </source>
</evidence>
<gene>
    <name evidence="12" type="ORF">AMECASPLE_024110</name>
</gene>
<evidence type="ECO:0000256" key="5">
    <source>
        <dbReference type="ARBA" id="ARBA00022702"/>
    </source>
</evidence>
<organism evidence="12 13">
    <name type="scientific">Ameca splendens</name>
    <dbReference type="NCBI Taxonomy" id="208324"/>
    <lineage>
        <taxon>Eukaryota</taxon>
        <taxon>Metazoa</taxon>
        <taxon>Chordata</taxon>
        <taxon>Craniata</taxon>
        <taxon>Vertebrata</taxon>
        <taxon>Euteleostomi</taxon>
        <taxon>Actinopterygii</taxon>
        <taxon>Neopterygii</taxon>
        <taxon>Teleostei</taxon>
        <taxon>Neoteleostei</taxon>
        <taxon>Acanthomorphata</taxon>
        <taxon>Ovalentaria</taxon>
        <taxon>Atherinomorphae</taxon>
        <taxon>Cyprinodontiformes</taxon>
        <taxon>Goodeidae</taxon>
        <taxon>Ameca</taxon>
    </lineage>
</organism>
<keyword evidence="6" id="KW-0732">Signal</keyword>
<evidence type="ECO:0000256" key="11">
    <source>
        <dbReference type="SAM" id="MobiDB-lite"/>
    </source>
</evidence>
<dbReference type="InterPro" id="IPR001710">
    <property type="entry name" value="Pro-ADM"/>
</dbReference>
<comment type="similarity">
    <text evidence="2">Belongs to the adrenomedullin family.</text>
</comment>
<keyword evidence="5" id="KW-0372">Hormone</keyword>
<feature type="region of interest" description="Disordered" evidence="11">
    <location>
        <begin position="128"/>
        <end position="150"/>
    </location>
</feature>
<protein>
    <recommendedName>
        <fullName evidence="9">Pro-adrenomedullin</fullName>
    </recommendedName>
</protein>
<dbReference type="InterPro" id="IPR021116">
    <property type="entry name" value="Calcitonin/adrenomedullin"/>
</dbReference>
<evidence type="ECO:0000313" key="12">
    <source>
        <dbReference type="EMBL" id="MEQ2280839.1"/>
    </source>
</evidence>
<keyword evidence="3" id="KW-0964">Secreted</keyword>
<dbReference type="PRINTS" id="PR00801">
    <property type="entry name" value="ADRENOMEDULN"/>
</dbReference>
<evidence type="ECO:0000256" key="6">
    <source>
        <dbReference type="ARBA" id="ARBA00022729"/>
    </source>
</evidence>
<keyword evidence="7" id="KW-0027">Amidation</keyword>
<accession>A0ABV0XH96</accession>
<name>A0ABV0XH96_9TELE</name>
<reference evidence="12 13" key="1">
    <citation type="submission" date="2021-06" db="EMBL/GenBank/DDBJ databases">
        <authorList>
            <person name="Palmer J.M."/>
        </authorList>
    </citation>
    <scope>NUCLEOTIDE SEQUENCE [LARGE SCALE GENOMIC DNA]</scope>
    <source>
        <strain evidence="12 13">AS_MEX2019</strain>
        <tissue evidence="12">Muscle</tissue>
    </source>
</reference>
<evidence type="ECO:0000256" key="10">
    <source>
        <dbReference type="ARBA" id="ARBA00049577"/>
    </source>
</evidence>
<dbReference type="EMBL" id="JAHRIP010002274">
    <property type="protein sequence ID" value="MEQ2280839.1"/>
    <property type="molecule type" value="Genomic_DNA"/>
</dbReference>
<comment type="function">
    <text evidence="10">ADM function is mediated by the CALCRL-RAMP2 and CALCRL-RAMP3 receptor complexes with ADM showing the highest potency for the CALCRL-RAMP2 complex.</text>
</comment>
<evidence type="ECO:0000256" key="1">
    <source>
        <dbReference type="ARBA" id="ARBA00004613"/>
    </source>
</evidence>